<name>A0A9W4U2S1_9PLEO</name>
<dbReference type="Proteomes" id="UP001152607">
    <property type="component" value="Unassembled WGS sequence"/>
</dbReference>
<feature type="transmembrane region" description="Helical" evidence="1">
    <location>
        <begin position="6"/>
        <end position="25"/>
    </location>
</feature>
<gene>
    <name evidence="2" type="ORF">PDIGIT_LOCUS313</name>
</gene>
<dbReference type="GO" id="GO:0016491">
    <property type="term" value="F:oxidoreductase activity"/>
    <property type="evidence" value="ECO:0007669"/>
    <property type="project" value="InterPro"/>
</dbReference>
<comment type="caution">
    <text evidence="2">The sequence shown here is derived from an EMBL/GenBank/DDBJ whole genome shotgun (WGS) entry which is preliminary data.</text>
</comment>
<dbReference type="PANTHER" id="PTHR36124">
    <property type="match status" value="1"/>
</dbReference>
<dbReference type="OrthoDB" id="545169at2759"/>
<dbReference type="AlphaFoldDB" id="A0A9W4U2S1"/>
<dbReference type="EMBL" id="CAOQHR010000001">
    <property type="protein sequence ID" value="CAI6233664.1"/>
    <property type="molecule type" value="Genomic_DNA"/>
</dbReference>
<sequence length="423" mass="47773">MFLPLVFGPLLAIFAICYLALVHRLRYARINDLQKRYGRTPAEFAGLGYKDAQAILGQLGLYESPWLFLAGKDFAFLRAFAIPSISKVSVNASEMVHRAGKRYADTTVLVGEFLVNELDSQRAVVAINRMNWIHSRYGSAIEMPQMVYTLCLLVCEALLWVDRFDWRPTTPLEKHASWVFWSEVGRRMRLVGVPESFEECVKYVEEYEKKEMAPSKWNAKIKEGVYALYASSVPSFLTPVVHLVLDAFMDSRLSAAFMLEERTWYTDLAHTCLCAALAVRKYIVRHAFLPRTKTFQVFGDANAEGFRAMSFWEIEPWYVASEKSGNWLRAAYIKLFGLPRAGDEKYRPQGYKLHEMGPKGLEGRGGEEVLGFVEQSGACAFSTFGQFGKIGECYYVPEEKEKKMSVNGGGGMCPMGFGVVAGK</sequence>
<evidence type="ECO:0000256" key="1">
    <source>
        <dbReference type="SAM" id="Phobius"/>
    </source>
</evidence>
<organism evidence="2 3">
    <name type="scientific">Periconia digitata</name>
    <dbReference type="NCBI Taxonomy" id="1303443"/>
    <lineage>
        <taxon>Eukaryota</taxon>
        <taxon>Fungi</taxon>
        <taxon>Dikarya</taxon>
        <taxon>Ascomycota</taxon>
        <taxon>Pezizomycotina</taxon>
        <taxon>Dothideomycetes</taxon>
        <taxon>Pleosporomycetidae</taxon>
        <taxon>Pleosporales</taxon>
        <taxon>Massarineae</taxon>
        <taxon>Periconiaceae</taxon>
        <taxon>Periconia</taxon>
    </lineage>
</organism>
<evidence type="ECO:0008006" key="4">
    <source>
        <dbReference type="Google" id="ProtNLM"/>
    </source>
</evidence>
<evidence type="ECO:0000313" key="2">
    <source>
        <dbReference type="EMBL" id="CAI6233664.1"/>
    </source>
</evidence>
<keyword evidence="1" id="KW-0472">Membrane</keyword>
<evidence type="ECO:0000313" key="3">
    <source>
        <dbReference type="Proteomes" id="UP001152607"/>
    </source>
</evidence>
<keyword evidence="1" id="KW-1133">Transmembrane helix</keyword>
<dbReference type="InterPro" id="IPR046366">
    <property type="entry name" value="MPAB"/>
</dbReference>
<accession>A0A9W4U2S1</accession>
<feature type="transmembrane region" description="Helical" evidence="1">
    <location>
        <begin position="225"/>
        <end position="244"/>
    </location>
</feature>
<dbReference type="PANTHER" id="PTHR36124:SF1">
    <property type="entry name" value="ER-BOUND OXYGENASE MPAB_MPAB'_RUBBER OXYGENASE CATALYTIC DOMAIN-CONTAINING PROTEIN"/>
    <property type="match status" value="1"/>
</dbReference>
<protein>
    <recommendedName>
        <fullName evidence="4">ER-bound oxygenase mpaB/mpaB'/Rubber oxygenase catalytic domain-containing protein</fullName>
    </recommendedName>
</protein>
<proteinExistence type="predicted"/>
<keyword evidence="3" id="KW-1185">Reference proteome</keyword>
<reference evidence="2" key="1">
    <citation type="submission" date="2023-01" db="EMBL/GenBank/DDBJ databases">
        <authorList>
            <person name="Van Ghelder C."/>
            <person name="Rancurel C."/>
        </authorList>
    </citation>
    <scope>NUCLEOTIDE SEQUENCE</scope>
    <source>
        <strain evidence="2">CNCM I-4278</strain>
    </source>
</reference>
<keyword evidence="1" id="KW-0812">Transmembrane</keyword>